<accession>A0ABT0C5Y2</accession>
<comment type="caution">
    <text evidence="1">The sequence shown here is derived from an EMBL/GenBank/DDBJ whole genome shotgun (WGS) entry which is preliminary data.</text>
</comment>
<organism evidence="1 2">
    <name type="scientific">Parabacteroides faecalis</name>
    <dbReference type="NCBI Taxonomy" id="2924040"/>
    <lineage>
        <taxon>Bacteria</taxon>
        <taxon>Pseudomonadati</taxon>
        <taxon>Bacteroidota</taxon>
        <taxon>Bacteroidia</taxon>
        <taxon>Bacteroidales</taxon>
        <taxon>Tannerellaceae</taxon>
        <taxon>Parabacteroides</taxon>
    </lineage>
</organism>
<sequence length="390" mass="45576">MKNLLSILFLLISVFMYGQKVPMMKKEVSGKEYKINLYEACKNKLSEIPISQFAEDVEFIPLETTDDCLIGDACIVSSITQKDIFIFDYERCYHFDRDGKFLNTIGAKGNGPGEYTKPMKCIVDTLNQWVYFPDHWTGRLLKYDYSGNFLEESHPKGLSSLTWLYNPMEFLFGDSFYQYAEKKERFSIFFYSLKEKKLFSKMKCEYEKDIPKLMICDPTVYNYRGNTFIKDFWCDTIYQLTNPYKLVSHAIINRGHLGYRTQDDKSLITGKKDSEEQITLAVHTIVETDRFFFIGSNQGKVIYDKQLNKTVALDYDIPFMDDLYGSPGLIYYPSISNKNEIYQAIHAHKFLEGRKSKHSISDSRYNVYLKIIDNLTEDDNPVIMIVKVKK</sequence>
<dbReference type="InterPro" id="IPR011042">
    <property type="entry name" value="6-blade_b-propeller_TolB-like"/>
</dbReference>
<reference evidence="1 2" key="1">
    <citation type="submission" date="2022-03" db="EMBL/GenBank/DDBJ databases">
        <title>Parabacteroides sp. nov. isolated from swine feces.</title>
        <authorList>
            <person name="Bak J.E."/>
        </authorList>
    </citation>
    <scope>NUCLEOTIDE SEQUENCE [LARGE SCALE GENOMIC DNA]</scope>
    <source>
        <strain evidence="1 2">AGMB00274</strain>
    </source>
</reference>
<gene>
    <name evidence="1" type="ORF">MUN53_17640</name>
</gene>
<dbReference type="RefSeq" id="WP_243326702.1">
    <property type="nucleotide sequence ID" value="NZ_JAKZMM010000080.1"/>
</dbReference>
<dbReference type="Pfam" id="PF17170">
    <property type="entry name" value="DUF5128"/>
    <property type="match status" value="1"/>
</dbReference>
<dbReference type="Proteomes" id="UP001165444">
    <property type="component" value="Unassembled WGS sequence"/>
</dbReference>
<dbReference type="EMBL" id="JAKZMM010000080">
    <property type="protein sequence ID" value="MCJ2382404.1"/>
    <property type="molecule type" value="Genomic_DNA"/>
</dbReference>
<protein>
    <submittedName>
        <fullName evidence="1">6-bladed beta-propeller</fullName>
    </submittedName>
</protein>
<proteinExistence type="predicted"/>
<evidence type="ECO:0000313" key="2">
    <source>
        <dbReference type="Proteomes" id="UP001165444"/>
    </source>
</evidence>
<evidence type="ECO:0000313" key="1">
    <source>
        <dbReference type="EMBL" id="MCJ2382404.1"/>
    </source>
</evidence>
<keyword evidence="2" id="KW-1185">Reference proteome</keyword>
<dbReference type="Gene3D" id="2.120.10.30">
    <property type="entry name" value="TolB, C-terminal domain"/>
    <property type="match status" value="1"/>
</dbReference>
<name>A0ABT0C5Y2_9BACT</name>